<sequence>MHLRLPLPFVLVAVGCYVGSLGGSDELKTAFAQEAKRAEVPRTAPVLPYPEPRFQGKIGRTTTDSQSDFPQPVQAPEDAPNVLLIMTDDVGFGASSTFGGPIPTPTFDKLADRGLKYNRLHTTALCSPTRAALLSGRNHHNAHTGMIMERSLGYPGYDSVMPKSCGTIAEVLLQNGYNTAWFGKNHNVPAWQSSAAGPFDLWPTGLGFEYFFGFIGGDVNQWDPTVFENTTPVEPKQGLTGKAKTDYHLDSDLADHAIHWIQSQHSLAPDKPFFAYYVPGATHAPHHAPKDWIAKFKGQFDQGWDQVRKETFSRQKQLGVVPPNAVLTPRPGNLPAWDSLQPKEKALYARMMEVYAAFLAYTDHNIARVIEAVEKTGELDNTLIIYIQGDNGGSAEGTLQGTANEIAVLGNGATETFDYLNSIKDELGGPMHYNHFPVPWTWAMNSPMQWTKRYASHFGGIRNGMVISWPKRIKKGGLREQFHHVIDILPTILDASGIEFPVRINGVPQSPLDGASMVYTWDDAKAKGRRTTQYFEMFGNRGIYHEGWFACTTPLVFAWEPEPKGLSPESFQWELYNLDEDFTQAKNLAKENPQKLKQLQELWWVEAGRNNVLPMNFSPQATVEAITQRPSLTRGRNVFEYRQGTVRIPEGTAPSLKNRSYTITANLEVPNGGAEGVIITQGGRFAGWGLVILDGKPFWSYKRTQQKKDGFRIAGPDKLTPGKHTLTLDFTYAGKAGEVGKGGTYVLSVDGKQVAKGTIEATVPFLYSIDETLDVGEDRGTPILEDYADRMPFQYMGTIEKVTIELK</sequence>
<dbReference type="InterPro" id="IPR000917">
    <property type="entry name" value="Sulfatase_N"/>
</dbReference>
<evidence type="ECO:0000259" key="3">
    <source>
        <dbReference type="Pfam" id="PF00884"/>
    </source>
</evidence>
<dbReference type="Proteomes" id="UP000006860">
    <property type="component" value="Chromosome"/>
</dbReference>
<dbReference type="InterPro" id="IPR050738">
    <property type="entry name" value="Sulfatase"/>
</dbReference>
<accession>F0SSW4</accession>
<reference evidence="5" key="1">
    <citation type="submission" date="2011-02" db="EMBL/GenBank/DDBJ databases">
        <title>The complete genome of Planctomyces brasiliensis DSM 5305.</title>
        <authorList>
            <person name="Lucas S."/>
            <person name="Copeland A."/>
            <person name="Lapidus A."/>
            <person name="Bruce D."/>
            <person name="Goodwin L."/>
            <person name="Pitluck S."/>
            <person name="Kyrpides N."/>
            <person name="Mavromatis K."/>
            <person name="Pagani I."/>
            <person name="Ivanova N."/>
            <person name="Ovchinnikova G."/>
            <person name="Lu M."/>
            <person name="Detter J.C."/>
            <person name="Han C."/>
            <person name="Land M."/>
            <person name="Hauser L."/>
            <person name="Markowitz V."/>
            <person name="Cheng J.-F."/>
            <person name="Hugenholtz P."/>
            <person name="Woyke T."/>
            <person name="Wu D."/>
            <person name="Tindall B."/>
            <person name="Pomrenke H.G."/>
            <person name="Brambilla E."/>
            <person name="Klenk H.-P."/>
            <person name="Eisen J.A."/>
        </authorList>
    </citation>
    <scope>NUCLEOTIDE SEQUENCE [LARGE SCALE GENOMIC DNA]</scope>
    <source>
        <strain evidence="5">ATCC 49424 / DSM 5305 / JCM 21570 / NBRC 103401 / IFAM 1448</strain>
    </source>
</reference>
<dbReference type="eggNOG" id="COG3119">
    <property type="taxonomic scope" value="Bacteria"/>
</dbReference>
<dbReference type="PANTHER" id="PTHR42693:SF43">
    <property type="entry name" value="BLL2667 PROTEIN"/>
    <property type="match status" value="1"/>
</dbReference>
<dbReference type="STRING" id="756272.Plabr_3860"/>
<feature type="domain" description="Sulfatase N-terminal" evidence="3">
    <location>
        <begin position="80"/>
        <end position="498"/>
    </location>
</feature>
<keyword evidence="5" id="KW-1185">Reference proteome</keyword>
<gene>
    <name evidence="4" type="ordered locus">Plabr_3860</name>
</gene>
<dbReference type="KEGG" id="pbs:Plabr_3860"/>
<dbReference type="Gene3D" id="3.40.720.10">
    <property type="entry name" value="Alkaline Phosphatase, subunit A"/>
    <property type="match status" value="1"/>
</dbReference>
<proteinExistence type="inferred from homology"/>
<evidence type="ECO:0000313" key="4">
    <source>
        <dbReference type="EMBL" id="ADY61442.1"/>
    </source>
</evidence>
<dbReference type="Pfam" id="PF00884">
    <property type="entry name" value="Sulfatase"/>
    <property type="match status" value="1"/>
</dbReference>
<evidence type="ECO:0000256" key="2">
    <source>
        <dbReference type="SAM" id="MobiDB-lite"/>
    </source>
</evidence>
<dbReference type="PANTHER" id="PTHR42693">
    <property type="entry name" value="ARYLSULFATASE FAMILY MEMBER"/>
    <property type="match status" value="1"/>
</dbReference>
<name>F0SSW4_RUBBR</name>
<dbReference type="InterPro" id="IPR017850">
    <property type="entry name" value="Alkaline_phosphatase_core_sf"/>
</dbReference>
<dbReference type="HOGENOM" id="CLU_006332_11_0_0"/>
<dbReference type="RefSeq" id="WP_013630159.1">
    <property type="nucleotide sequence ID" value="NC_015174.1"/>
</dbReference>
<protein>
    <submittedName>
        <fullName evidence="4">Sulfatase</fullName>
    </submittedName>
</protein>
<dbReference type="AlphaFoldDB" id="F0SSW4"/>
<dbReference type="SUPFAM" id="SSF53649">
    <property type="entry name" value="Alkaline phosphatase-like"/>
    <property type="match status" value="1"/>
</dbReference>
<dbReference type="Gene3D" id="3.30.1120.10">
    <property type="match status" value="1"/>
</dbReference>
<comment type="similarity">
    <text evidence="1">Belongs to the sulfatase family.</text>
</comment>
<feature type="compositionally biased region" description="Polar residues" evidence="2">
    <location>
        <begin position="60"/>
        <end position="69"/>
    </location>
</feature>
<evidence type="ECO:0000256" key="1">
    <source>
        <dbReference type="ARBA" id="ARBA00008779"/>
    </source>
</evidence>
<evidence type="ECO:0000313" key="5">
    <source>
        <dbReference type="Proteomes" id="UP000006860"/>
    </source>
</evidence>
<dbReference type="EMBL" id="CP002546">
    <property type="protein sequence ID" value="ADY61442.1"/>
    <property type="molecule type" value="Genomic_DNA"/>
</dbReference>
<dbReference type="CDD" id="cd16025">
    <property type="entry name" value="PAS_like"/>
    <property type="match status" value="1"/>
</dbReference>
<dbReference type="OrthoDB" id="9762324at2"/>
<dbReference type="PROSITE" id="PS51257">
    <property type="entry name" value="PROKAR_LIPOPROTEIN"/>
    <property type="match status" value="1"/>
</dbReference>
<feature type="region of interest" description="Disordered" evidence="2">
    <location>
        <begin position="45"/>
        <end position="74"/>
    </location>
</feature>
<organism evidence="4 5">
    <name type="scientific">Rubinisphaera brasiliensis (strain ATCC 49424 / DSM 5305 / JCM 21570 / IAM 15109 / NBRC 103401 / IFAM 1448)</name>
    <name type="common">Planctomyces brasiliensis</name>
    <dbReference type="NCBI Taxonomy" id="756272"/>
    <lineage>
        <taxon>Bacteria</taxon>
        <taxon>Pseudomonadati</taxon>
        <taxon>Planctomycetota</taxon>
        <taxon>Planctomycetia</taxon>
        <taxon>Planctomycetales</taxon>
        <taxon>Planctomycetaceae</taxon>
        <taxon>Rubinisphaera</taxon>
    </lineage>
</organism>